<accession>A0A1L9Q0X2</accession>
<dbReference type="STRING" id="1036611.A0A1L9Q0X2"/>
<dbReference type="PANTHER" id="PTHR13789:SF172">
    <property type="entry name" value="HYDROXYLASE, PUTATIVE (AFU_ORTHOLOGUE AFUA_1G12410)-RELATED"/>
    <property type="match status" value="1"/>
</dbReference>
<evidence type="ECO:0000256" key="2">
    <source>
        <dbReference type="ARBA" id="ARBA00022630"/>
    </source>
</evidence>
<dbReference type="SUPFAM" id="SSF54373">
    <property type="entry name" value="FAD-linked reductases, C-terminal domain"/>
    <property type="match status" value="1"/>
</dbReference>
<dbReference type="Pfam" id="PF01494">
    <property type="entry name" value="FAD_binding_3"/>
    <property type="match status" value="1"/>
</dbReference>
<keyword evidence="8" id="KW-1185">Reference proteome</keyword>
<dbReference type="Proteomes" id="UP000184073">
    <property type="component" value="Unassembled WGS sequence"/>
</dbReference>
<dbReference type="AlphaFoldDB" id="A0A1L9Q0X2"/>
<dbReference type="GeneID" id="63729131"/>
<dbReference type="InterPro" id="IPR036188">
    <property type="entry name" value="FAD/NAD-bd_sf"/>
</dbReference>
<evidence type="ECO:0000256" key="1">
    <source>
        <dbReference type="ARBA" id="ARBA00007992"/>
    </source>
</evidence>
<dbReference type="RefSeq" id="XP_040673131.1">
    <property type="nucleotide sequence ID" value="XM_040813620.1"/>
</dbReference>
<keyword evidence="4" id="KW-0560">Oxidoreductase</keyword>
<dbReference type="InterPro" id="IPR050493">
    <property type="entry name" value="FAD-dep_Monooxygenase_BioMet"/>
</dbReference>
<proteinExistence type="inferred from homology"/>
<sequence>MTVYPSSWRRLDVGVVGGGIGGLAAALSLRRAGHTVTIYERSDYTKDTGASISCPANGTKWLQEWGVDITKGNPILIQRQIRRKLETGEVQDVLDLDDYIEKWGHEYYNFYRADMHAMLVDAATGPGAGEPATLLRNHSCQSMDSERGIISFSNGVSVRHNLVIGADGIGSSVRRSFGIVPERKRATSMCYHCVLKTSEIHRLGLSEMARSNTLEYWGNGLHKIVYSACHGGSMISFFIFFPLSIEEAKQDLETWDARGTHEQVLRPFPNLDPKLRTLISNAVDISPWRLFEHSPYPCWYKGQTCLLGDAAHPMMPDQSQGACQAMEDAAALGIIFSNAFGFTLDVQAGLEVYEQVRKPRASKVQAASARARNNLSERIGFSSRTESKLYHVADESKKLTIEEINGYNMRDHVKSVAPIQYRYPN</sequence>
<name>A0A1L9Q0X2_ASPVE</name>
<dbReference type="OrthoDB" id="1047367at2759"/>
<dbReference type="InterPro" id="IPR002938">
    <property type="entry name" value="FAD-bd"/>
</dbReference>
<evidence type="ECO:0000259" key="6">
    <source>
        <dbReference type="Pfam" id="PF01494"/>
    </source>
</evidence>
<dbReference type="GO" id="GO:0071949">
    <property type="term" value="F:FAD binding"/>
    <property type="evidence" value="ECO:0007669"/>
    <property type="project" value="InterPro"/>
</dbReference>
<feature type="domain" description="FAD-binding" evidence="6">
    <location>
        <begin position="11"/>
        <end position="365"/>
    </location>
</feature>
<dbReference type="PANTHER" id="PTHR13789">
    <property type="entry name" value="MONOOXYGENASE"/>
    <property type="match status" value="1"/>
</dbReference>
<comment type="similarity">
    <text evidence="1">Belongs to the paxM FAD-dependent monooxygenase family.</text>
</comment>
<gene>
    <name evidence="7" type="ORF">ASPVEDRAFT_46711</name>
</gene>
<dbReference type="PRINTS" id="PR00420">
    <property type="entry name" value="RNGMNOXGNASE"/>
</dbReference>
<keyword evidence="5" id="KW-0503">Monooxygenase</keyword>
<keyword evidence="3" id="KW-0274">FAD</keyword>
<dbReference type="VEuPathDB" id="FungiDB:ASPVEDRAFT_46711"/>
<evidence type="ECO:0000313" key="8">
    <source>
        <dbReference type="Proteomes" id="UP000184073"/>
    </source>
</evidence>
<protein>
    <recommendedName>
        <fullName evidence="6">FAD-binding domain-containing protein</fullName>
    </recommendedName>
</protein>
<dbReference type="SUPFAM" id="SSF51905">
    <property type="entry name" value="FAD/NAD(P)-binding domain"/>
    <property type="match status" value="1"/>
</dbReference>
<reference evidence="8" key="1">
    <citation type="journal article" date="2017" name="Genome Biol.">
        <title>Comparative genomics reveals high biological diversity and specific adaptations in the industrially and medically important fungal genus Aspergillus.</title>
        <authorList>
            <person name="de Vries R.P."/>
            <person name="Riley R."/>
            <person name="Wiebenga A."/>
            <person name="Aguilar-Osorio G."/>
            <person name="Amillis S."/>
            <person name="Uchima C.A."/>
            <person name="Anderluh G."/>
            <person name="Asadollahi M."/>
            <person name="Askin M."/>
            <person name="Barry K."/>
            <person name="Battaglia E."/>
            <person name="Bayram O."/>
            <person name="Benocci T."/>
            <person name="Braus-Stromeyer S.A."/>
            <person name="Caldana C."/>
            <person name="Canovas D."/>
            <person name="Cerqueira G.C."/>
            <person name="Chen F."/>
            <person name="Chen W."/>
            <person name="Choi C."/>
            <person name="Clum A."/>
            <person name="Dos Santos R.A."/>
            <person name="Damasio A.R."/>
            <person name="Diallinas G."/>
            <person name="Emri T."/>
            <person name="Fekete E."/>
            <person name="Flipphi M."/>
            <person name="Freyberg S."/>
            <person name="Gallo A."/>
            <person name="Gournas C."/>
            <person name="Habgood R."/>
            <person name="Hainaut M."/>
            <person name="Harispe M.L."/>
            <person name="Henrissat B."/>
            <person name="Hilden K.S."/>
            <person name="Hope R."/>
            <person name="Hossain A."/>
            <person name="Karabika E."/>
            <person name="Karaffa L."/>
            <person name="Karanyi Z."/>
            <person name="Krasevec N."/>
            <person name="Kuo A."/>
            <person name="Kusch H."/>
            <person name="LaButti K."/>
            <person name="Lagendijk E.L."/>
            <person name="Lapidus A."/>
            <person name="Levasseur A."/>
            <person name="Lindquist E."/>
            <person name="Lipzen A."/>
            <person name="Logrieco A.F."/>
            <person name="MacCabe A."/>
            <person name="Maekelae M.R."/>
            <person name="Malavazi I."/>
            <person name="Melin P."/>
            <person name="Meyer V."/>
            <person name="Mielnichuk N."/>
            <person name="Miskei M."/>
            <person name="Molnar A.P."/>
            <person name="Mule G."/>
            <person name="Ngan C.Y."/>
            <person name="Orejas M."/>
            <person name="Orosz E."/>
            <person name="Ouedraogo J.P."/>
            <person name="Overkamp K.M."/>
            <person name="Park H.-S."/>
            <person name="Perrone G."/>
            <person name="Piumi F."/>
            <person name="Punt P.J."/>
            <person name="Ram A.F."/>
            <person name="Ramon A."/>
            <person name="Rauscher S."/>
            <person name="Record E."/>
            <person name="Riano-Pachon D.M."/>
            <person name="Robert V."/>
            <person name="Roehrig J."/>
            <person name="Ruller R."/>
            <person name="Salamov A."/>
            <person name="Salih N.S."/>
            <person name="Samson R.A."/>
            <person name="Sandor E."/>
            <person name="Sanguinetti M."/>
            <person name="Schuetze T."/>
            <person name="Sepcic K."/>
            <person name="Shelest E."/>
            <person name="Sherlock G."/>
            <person name="Sophianopoulou V."/>
            <person name="Squina F.M."/>
            <person name="Sun H."/>
            <person name="Susca A."/>
            <person name="Todd R.B."/>
            <person name="Tsang A."/>
            <person name="Unkles S.E."/>
            <person name="van de Wiele N."/>
            <person name="van Rossen-Uffink D."/>
            <person name="Oliveira J.V."/>
            <person name="Vesth T.C."/>
            <person name="Visser J."/>
            <person name="Yu J.-H."/>
            <person name="Zhou M."/>
            <person name="Andersen M.R."/>
            <person name="Archer D.B."/>
            <person name="Baker S.E."/>
            <person name="Benoit I."/>
            <person name="Brakhage A.A."/>
            <person name="Braus G.H."/>
            <person name="Fischer R."/>
            <person name="Frisvad J.C."/>
            <person name="Goldman G.H."/>
            <person name="Houbraken J."/>
            <person name="Oakley B."/>
            <person name="Pocsi I."/>
            <person name="Scazzocchio C."/>
            <person name="Seiboth B."/>
            <person name="vanKuyk P.A."/>
            <person name="Wortman J."/>
            <person name="Dyer P.S."/>
            <person name="Grigoriev I.V."/>
        </authorList>
    </citation>
    <scope>NUCLEOTIDE SEQUENCE [LARGE SCALE GENOMIC DNA]</scope>
    <source>
        <strain evidence="8">CBS 583.65</strain>
    </source>
</reference>
<evidence type="ECO:0000256" key="3">
    <source>
        <dbReference type="ARBA" id="ARBA00022827"/>
    </source>
</evidence>
<dbReference type="EMBL" id="KV878137">
    <property type="protein sequence ID" value="OJJ07369.1"/>
    <property type="molecule type" value="Genomic_DNA"/>
</dbReference>
<evidence type="ECO:0000256" key="4">
    <source>
        <dbReference type="ARBA" id="ARBA00023002"/>
    </source>
</evidence>
<evidence type="ECO:0000256" key="5">
    <source>
        <dbReference type="ARBA" id="ARBA00023033"/>
    </source>
</evidence>
<organism evidence="7 8">
    <name type="scientific">Aspergillus versicolor CBS 583.65</name>
    <dbReference type="NCBI Taxonomy" id="1036611"/>
    <lineage>
        <taxon>Eukaryota</taxon>
        <taxon>Fungi</taxon>
        <taxon>Dikarya</taxon>
        <taxon>Ascomycota</taxon>
        <taxon>Pezizomycotina</taxon>
        <taxon>Eurotiomycetes</taxon>
        <taxon>Eurotiomycetidae</taxon>
        <taxon>Eurotiales</taxon>
        <taxon>Aspergillaceae</taxon>
        <taxon>Aspergillus</taxon>
        <taxon>Aspergillus subgen. Nidulantes</taxon>
    </lineage>
</organism>
<keyword evidence="2" id="KW-0285">Flavoprotein</keyword>
<dbReference type="Gene3D" id="3.50.50.60">
    <property type="entry name" value="FAD/NAD(P)-binding domain"/>
    <property type="match status" value="1"/>
</dbReference>
<evidence type="ECO:0000313" key="7">
    <source>
        <dbReference type="EMBL" id="OJJ07369.1"/>
    </source>
</evidence>
<dbReference type="GO" id="GO:0004497">
    <property type="term" value="F:monooxygenase activity"/>
    <property type="evidence" value="ECO:0007669"/>
    <property type="project" value="UniProtKB-KW"/>
</dbReference>